<evidence type="ECO:0000313" key="7">
    <source>
        <dbReference type="EMBL" id="QRV01989.1"/>
    </source>
</evidence>
<reference evidence="7 8" key="1">
    <citation type="submission" date="2021-02" db="EMBL/GenBank/DDBJ databases">
        <title>Complete Genome Sequence of Arcanobacterium phocisimile strain DSM 26142T from a harbour seal.</title>
        <authorList>
            <person name="Borowiak M."/>
            <person name="Alssahen M."/>
            <person name="Malorny B."/>
            <person name="Laemmler C."/>
            <person name="Siebert U."/>
            <person name="Ploetz M."/>
            <person name="Abdulmawjood A."/>
        </authorList>
    </citation>
    <scope>NUCLEOTIDE SEQUENCE [LARGE SCALE GENOMIC DNA]</scope>
    <source>
        <strain evidence="7 8">DSM 26142</strain>
    </source>
</reference>
<feature type="transmembrane region" description="Helical" evidence="5">
    <location>
        <begin position="20"/>
        <end position="38"/>
    </location>
</feature>
<feature type="transmembrane region" description="Helical" evidence="5">
    <location>
        <begin position="223"/>
        <end position="243"/>
    </location>
</feature>
<evidence type="ECO:0000259" key="6">
    <source>
        <dbReference type="Pfam" id="PF01061"/>
    </source>
</evidence>
<evidence type="ECO:0000313" key="8">
    <source>
        <dbReference type="Proteomes" id="UP000602653"/>
    </source>
</evidence>
<evidence type="ECO:0000256" key="2">
    <source>
        <dbReference type="ARBA" id="ARBA00022692"/>
    </source>
</evidence>
<sequence>MNRTLIRADVRRFLRSPDALFFTIVIPTLMYIIFGGSAEYGDNPIGHGNINMVVLINMSVYALSQAAVGYTGTTAIDQLQGWGRQLALTPLTATSRLLNQVIAAFLISTITLVCLQVVGVAMGAQIPVLRFIAFCTLSYLTVALFACYGIAVVNTFKAETSISIASGLLVLLAFAGNLFAPLSGTLLTISRFTPLWGLGELARYPLTEGLMYDSSGIPASTPLWYALVNVAAWLLIFVVWARLSVRRANER</sequence>
<dbReference type="Proteomes" id="UP000602653">
    <property type="component" value="Chromosome"/>
</dbReference>
<accession>A0ABX7IHF8</accession>
<protein>
    <submittedName>
        <fullName evidence="7">ABC transporter permease</fullName>
    </submittedName>
</protein>
<dbReference type="InterPro" id="IPR051328">
    <property type="entry name" value="T7SS_ABC-Transporter"/>
</dbReference>
<feature type="transmembrane region" description="Helical" evidence="5">
    <location>
        <begin position="97"/>
        <end position="119"/>
    </location>
</feature>
<dbReference type="InterPro" id="IPR013525">
    <property type="entry name" value="ABC2_TM"/>
</dbReference>
<proteinExistence type="predicted"/>
<comment type="subcellular location">
    <subcellularLocation>
        <location evidence="1">Membrane</location>
        <topology evidence="1">Multi-pass membrane protein</topology>
    </subcellularLocation>
</comment>
<dbReference type="Pfam" id="PF01061">
    <property type="entry name" value="ABC2_membrane"/>
    <property type="match status" value="1"/>
</dbReference>
<organism evidence="7 8">
    <name type="scientific">Arcanobacterium phocisimile</name>
    <dbReference type="NCBI Taxonomy" id="1302235"/>
    <lineage>
        <taxon>Bacteria</taxon>
        <taxon>Bacillati</taxon>
        <taxon>Actinomycetota</taxon>
        <taxon>Actinomycetes</taxon>
        <taxon>Actinomycetales</taxon>
        <taxon>Actinomycetaceae</taxon>
        <taxon>Arcanobacterium</taxon>
    </lineage>
</organism>
<dbReference type="RefSeq" id="WP_204424157.1">
    <property type="nucleotide sequence ID" value="NZ_CP070228.1"/>
</dbReference>
<feature type="transmembrane region" description="Helical" evidence="5">
    <location>
        <begin position="131"/>
        <end position="156"/>
    </location>
</feature>
<dbReference type="PANTHER" id="PTHR43077:SF11">
    <property type="entry name" value="TRANSPORT PERMEASE YVFS-RELATED"/>
    <property type="match status" value="1"/>
</dbReference>
<keyword evidence="2 5" id="KW-0812">Transmembrane</keyword>
<dbReference type="PANTHER" id="PTHR43077">
    <property type="entry name" value="TRANSPORT PERMEASE YVFS-RELATED"/>
    <property type="match status" value="1"/>
</dbReference>
<gene>
    <name evidence="7" type="ORF">JTE88_07895</name>
</gene>
<feature type="transmembrane region" description="Helical" evidence="5">
    <location>
        <begin position="168"/>
        <end position="189"/>
    </location>
</feature>
<keyword evidence="3 5" id="KW-1133">Transmembrane helix</keyword>
<keyword evidence="8" id="KW-1185">Reference proteome</keyword>
<evidence type="ECO:0000256" key="5">
    <source>
        <dbReference type="SAM" id="Phobius"/>
    </source>
</evidence>
<keyword evidence="4 5" id="KW-0472">Membrane</keyword>
<feature type="domain" description="ABC-2 type transporter transmembrane" evidence="6">
    <location>
        <begin position="3"/>
        <end position="183"/>
    </location>
</feature>
<evidence type="ECO:0000256" key="3">
    <source>
        <dbReference type="ARBA" id="ARBA00022989"/>
    </source>
</evidence>
<name>A0ABX7IHF8_9ACTO</name>
<evidence type="ECO:0000256" key="4">
    <source>
        <dbReference type="ARBA" id="ARBA00023136"/>
    </source>
</evidence>
<dbReference type="EMBL" id="CP070228">
    <property type="protein sequence ID" value="QRV01989.1"/>
    <property type="molecule type" value="Genomic_DNA"/>
</dbReference>
<evidence type="ECO:0000256" key="1">
    <source>
        <dbReference type="ARBA" id="ARBA00004141"/>
    </source>
</evidence>
<feature type="transmembrane region" description="Helical" evidence="5">
    <location>
        <begin position="50"/>
        <end position="76"/>
    </location>
</feature>